<evidence type="ECO:0000256" key="1">
    <source>
        <dbReference type="SAM" id="Phobius"/>
    </source>
</evidence>
<proteinExistence type="predicted"/>
<reference evidence="3" key="1">
    <citation type="submission" date="2016-11" db="EMBL/GenBank/DDBJ databases">
        <authorList>
            <person name="Varghese N."/>
            <person name="Submissions S."/>
        </authorList>
    </citation>
    <scope>NUCLEOTIDE SEQUENCE [LARGE SCALE GENOMIC DNA]</scope>
    <source>
        <strain evidence="3">DSM 16917</strain>
    </source>
</reference>
<organism evidence="2 3">
    <name type="scientific">Ferrimonas marina</name>
    <dbReference type="NCBI Taxonomy" id="299255"/>
    <lineage>
        <taxon>Bacteria</taxon>
        <taxon>Pseudomonadati</taxon>
        <taxon>Pseudomonadota</taxon>
        <taxon>Gammaproteobacteria</taxon>
        <taxon>Alteromonadales</taxon>
        <taxon>Ferrimonadaceae</taxon>
        <taxon>Ferrimonas</taxon>
    </lineage>
</organism>
<dbReference type="EMBL" id="FQXG01000007">
    <property type="protein sequence ID" value="SHI09606.1"/>
    <property type="molecule type" value="Genomic_DNA"/>
</dbReference>
<keyword evidence="3" id="KW-1185">Reference proteome</keyword>
<gene>
    <name evidence="2" type="ORF">SAMN02745129_4069</name>
</gene>
<keyword evidence="1" id="KW-1133">Transmembrane helix</keyword>
<feature type="transmembrane region" description="Helical" evidence="1">
    <location>
        <begin position="43"/>
        <end position="68"/>
    </location>
</feature>
<name>A0A1M5YCB5_9GAMM</name>
<dbReference type="RefSeq" id="WP_159437703.1">
    <property type="nucleotide sequence ID" value="NZ_FQXG01000007.1"/>
</dbReference>
<dbReference type="AlphaFoldDB" id="A0A1M5YCB5"/>
<sequence>MMKRPLLRHPLQRRMVVPALLLAVSLPLTFLGWPHWSEWQSDLWMAVLLATQSVICLKLGLALCRYIASR</sequence>
<evidence type="ECO:0000313" key="3">
    <source>
        <dbReference type="Proteomes" id="UP000184268"/>
    </source>
</evidence>
<dbReference type="STRING" id="299255.SAMN02745129_4069"/>
<protein>
    <submittedName>
        <fullName evidence="2">Uncharacterized protein</fullName>
    </submittedName>
</protein>
<evidence type="ECO:0000313" key="2">
    <source>
        <dbReference type="EMBL" id="SHI09606.1"/>
    </source>
</evidence>
<keyword evidence="1" id="KW-0472">Membrane</keyword>
<accession>A0A1M5YCB5</accession>
<dbReference type="Proteomes" id="UP000184268">
    <property type="component" value="Unassembled WGS sequence"/>
</dbReference>
<keyword evidence="1" id="KW-0812">Transmembrane</keyword>